<evidence type="ECO:0000256" key="3">
    <source>
        <dbReference type="ARBA" id="ARBA00023125"/>
    </source>
</evidence>
<dbReference type="EMBL" id="JACIFO010000001">
    <property type="protein sequence ID" value="MBB4118072.1"/>
    <property type="molecule type" value="Genomic_DNA"/>
</dbReference>
<dbReference type="Gene3D" id="1.10.10.10">
    <property type="entry name" value="Winged helix-like DNA-binding domain superfamily/Winged helix DNA-binding domain"/>
    <property type="match status" value="1"/>
</dbReference>
<keyword evidence="2" id="KW-0805">Transcription regulation</keyword>
<dbReference type="InterPro" id="IPR036388">
    <property type="entry name" value="WH-like_DNA-bd_sf"/>
</dbReference>
<dbReference type="SUPFAM" id="SSF46785">
    <property type="entry name" value="Winged helix' DNA-binding domain"/>
    <property type="match status" value="1"/>
</dbReference>
<name>A0A840EFS9_9FLAO</name>
<keyword evidence="3 6" id="KW-0238">DNA-binding</keyword>
<reference evidence="6 7" key="1">
    <citation type="submission" date="2020-08" db="EMBL/GenBank/DDBJ databases">
        <title>Genomic Encyclopedia of Type Strains, Phase IV (KMG-IV): sequencing the most valuable type-strain genomes for metagenomic binning, comparative biology and taxonomic classification.</title>
        <authorList>
            <person name="Goeker M."/>
        </authorList>
    </citation>
    <scope>NUCLEOTIDE SEQUENCE [LARGE SCALE GENOMIC DNA]</scope>
    <source>
        <strain evidence="6 7">DSM 29568</strain>
    </source>
</reference>
<dbReference type="GO" id="GO:0003700">
    <property type="term" value="F:DNA-binding transcription factor activity"/>
    <property type="evidence" value="ECO:0007669"/>
    <property type="project" value="InterPro"/>
</dbReference>
<dbReference type="InterPro" id="IPR005119">
    <property type="entry name" value="LysR_subst-bd"/>
</dbReference>
<comment type="caution">
    <text evidence="6">The sequence shown here is derived from an EMBL/GenBank/DDBJ whole genome shotgun (WGS) entry which is preliminary data.</text>
</comment>
<keyword evidence="7" id="KW-1185">Reference proteome</keyword>
<dbReference type="InterPro" id="IPR036390">
    <property type="entry name" value="WH_DNA-bd_sf"/>
</dbReference>
<dbReference type="Pfam" id="PF03466">
    <property type="entry name" value="LysR_substrate"/>
    <property type="match status" value="1"/>
</dbReference>
<protein>
    <submittedName>
        <fullName evidence="6">DNA-binding transcriptional LysR family regulator</fullName>
    </submittedName>
</protein>
<dbReference type="RefSeq" id="WP_183475709.1">
    <property type="nucleotide sequence ID" value="NZ_JACIFO010000001.1"/>
</dbReference>
<dbReference type="PANTHER" id="PTHR30126:SF39">
    <property type="entry name" value="HTH-TYPE TRANSCRIPTIONAL REGULATOR CYSL"/>
    <property type="match status" value="1"/>
</dbReference>
<evidence type="ECO:0000313" key="6">
    <source>
        <dbReference type="EMBL" id="MBB4118072.1"/>
    </source>
</evidence>
<accession>A0A840EFS9</accession>
<dbReference type="GO" id="GO:0000976">
    <property type="term" value="F:transcription cis-regulatory region binding"/>
    <property type="evidence" value="ECO:0007669"/>
    <property type="project" value="TreeGrafter"/>
</dbReference>
<comment type="similarity">
    <text evidence="1">Belongs to the LysR transcriptional regulatory family.</text>
</comment>
<sequence length="294" mass="33774">MDFRLRVFQEVAGCLNFSKAAKKLHVSQPAVSKHIKSLEEKYNTKLFERKANGISLTHAGIELLNYVNKILNIYTEIDQYFFQLQDKVPPQVTIGASTTLAQYIVPKTLALLKKRFPESRFTLINDNSSSIEAKIEEGILDFALIEGNNHNPLLNYEKFLDDELVLVTKQHNTKEQQITLEKLKKLPLVVREEGSGTRNILEGRLKNINITLDDLNVEIILGSTESIKTYLINSNSYAFVSIFSVFEELKNNQLRIIDIQGFEIKRPLYFVALQGYPSKLYDLMKSFFTQNYNL</sequence>
<dbReference type="PROSITE" id="PS50931">
    <property type="entry name" value="HTH_LYSR"/>
    <property type="match status" value="1"/>
</dbReference>
<evidence type="ECO:0000259" key="5">
    <source>
        <dbReference type="PROSITE" id="PS50931"/>
    </source>
</evidence>
<dbReference type="Proteomes" id="UP000553034">
    <property type="component" value="Unassembled WGS sequence"/>
</dbReference>
<proteinExistence type="inferred from homology"/>
<dbReference type="PRINTS" id="PR00039">
    <property type="entry name" value="HTHLYSR"/>
</dbReference>
<evidence type="ECO:0000313" key="7">
    <source>
        <dbReference type="Proteomes" id="UP000553034"/>
    </source>
</evidence>
<dbReference type="FunFam" id="1.10.10.10:FF:000001">
    <property type="entry name" value="LysR family transcriptional regulator"/>
    <property type="match status" value="1"/>
</dbReference>
<dbReference type="AlphaFoldDB" id="A0A840EFS9"/>
<dbReference type="SUPFAM" id="SSF53850">
    <property type="entry name" value="Periplasmic binding protein-like II"/>
    <property type="match status" value="1"/>
</dbReference>
<feature type="domain" description="HTH lysR-type" evidence="5">
    <location>
        <begin position="1"/>
        <end position="57"/>
    </location>
</feature>
<dbReference type="Pfam" id="PF00126">
    <property type="entry name" value="HTH_1"/>
    <property type="match status" value="1"/>
</dbReference>
<evidence type="ECO:0000256" key="1">
    <source>
        <dbReference type="ARBA" id="ARBA00009437"/>
    </source>
</evidence>
<evidence type="ECO:0000256" key="4">
    <source>
        <dbReference type="ARBA" id="ARBA00023163"/>
    </source>
</evidence>
<gene>
    <name evidence="6" type="ORF">GGR32_000344</name>
</gene>
<evidence type="ECO:0000256" key="2">
    <source>
        <dbReference type="ARBA" id="ARBA00023015"/>
    </source>
</evidence>
<dbReference type="PANTHER" id="PTHR30126">
    <property type="entry name" value="HTH-TYPE TRANSCRIPTIONAL REGULATOR"/>
    <property type="match status" value="1"/>
</dbReference>
<keyword evidence="4" id="KW-0804">Transcription</keyword>
<organism evidence="6 7">
    <name type="scientific">Mesonia hippocampi</name>
    <dbReference type="NCBI Taxonomy" id="1628250"/>
    <lineage>
        <taxon>Bacteria</taxon>
        <taxon>Pseudomonadati</taxon>
        <taxon>Bacteroidota</taxon>
        <taxon>Flavobacteriia</taxon>
        <taxon>Flavobacteriales</taxon>
        <taxon>Flavobacteriaceae</taxon>
        <taxon>Mesonia</taxon>
    </lineage>
</organism>
<dbReference type="InterPro" id="IPR000847">
    <property type="entry name" value="LysR_HTH_N"/>
</dbReference>
<dbReference type="Gene3D" id="3.40.190.10">
    <property type="entry name" value="Periplasmic binding protein-like II"/>
    <property type="match status" value="2"/>
</dbReference>